<dbReference type="InterPro" id="IPR057513">
    <property type="entry name" value="Rv1893"/>
</dbReference>
<protein>
    <submittedName>
        <fullName evidence="1">Uncharacterized protein</fullName>
    </submittedName>
</protein>
<accession>A0AA90SRW2</accession>
<evidence type="ECO:0000313" key="2">
    <source>
        <dbReference type="Proteomes" id="UP001178281"/>
    </source>
</evidence>
<evidence type="ECO:0000313" key="1">
    <source>
        <dbReference type="EMBL" id="MDP0399321.1"/>
    </source>
</evidence>
<sequence length="87" mass="8634">MIGKRIKDNIDAAVNVATNSVAKSGEIVDGAAQALKGDVAGGVGKIAASATNIATTAASEGVKMARQNLDGVRAAADSVADEVNKPR</sequence>
<name>A0AA90SRW2_9ACTN</name>
<comment type="caution">
    <text evidence="1">The sequence shown here is derived from an EMBL/GenBank/DDBJ whole genome shotgun (WGS) entry which is preliminary data.</text>
</comment>
<keyword evidence="2" id="KW-1185">Reference proteome</keyword>
<gene>
    <name evidence="1" type="ORF">Q7X28_15445</name>
</gene>
<dbReference type="AlphaFoldDB" id="A0AA90SRW2"/>
<dbReference type="EMBL" id="JAUTIX010000006">
    <property type="protein sequence ID" value="MDP0399321.1"/>
    <property type="molecule type" value="Genomic_DNA"/>
</dbReference>
<organism evidence="1 2">
    <name type="scientific">Tsukamurella strandjordii</name>
    <dbReference type="NCBI Taxonomy" id="147577"/>
    <lineage>
        <taxon>Bacteria</taxon>
        <taxon>Bacillati</taxon>
        <taxon>Actinomycetota</taxon>
        <taxon>Actinomycetes</taxon>
        <taxon>Mycobacteriales</taxon>
        <taxon>Tsukamurellaceae</taxon>
        <taxon>Tsukamurella</taxon>
    </lineage>
</organism>
<dbReference type="Pfam" id="PF23706">
    <property type="entry name" value="Rv1893"/>
    <property type="match status" value="1"/>
</dbReference>
<proteinExistence type="predicted"/>
<dbReference type="RefSeq" id="WP_220655640.1">
    <property type="nucleotide sequence ID" value="NZ_CBCSFC010000036.1"/>
</dbReference>
<reference evidence="1" key="1">
    <citation type="submission" date="2023-08" db="EMBL/GenBank/DDBJ databases">
        <title>The draft genome of Tsukamurella strandjordii strain 050030.</title>
        <authorList>
            <person name="Zhao F."/>
            <person name="Feng Y."/>
            <person name="Zong Z."/>
        </authorList>
    </citation>
    <scope>NUCLEOTIDE SEQUENCE</scope>
    <source>
        <strain evidence="1">050030</strain>
    </source>
</reference>
<dbReference type="Proteomes" id="UP001178281">
    <property type="component" value="Unassembled WGS sequence"/>
</dbReference>